<proteinExistence type="predicted"/>
<accession>A0A0F9NU74</accession>
<dbReference type="EMBL" id="LAZR01006393">
    <property type="protein sequence ID" value="KKM92425.1"/>
    <property type="molecule type" value="Genomic_DNA"/>
</dbReference>
<evidence type="ECO:0000256" key="1">
    <source>
        <dbReference type="SAM" id="Phobius"/>
    </source>
</evidence>
<evidence type="ECO:0000313" key="2">
    <source>
        <dbReference type="EMBL" id="KKM92425.1"/>
    </source>
</evidence>
<feature type="transmembrane region" description="Helical" evidence="1">
    <location>
        <begin position="34"/>
        <end position="52"/>
    </location>
</feature>
<keyword evidence="1" id="KW-0472">Membrane</keyword>
<organism evidence="2">
    <name type="scientific">marine sediment metagenome</name>
    <dbReference type="NCBI Taxonomy" id="412755"/>
    <lineage>
        <taxon>unclassified sequences</taxon>
        <taxon>metagenomes</taxon>
        <taxon>ecological metagenomes</taxon>
    </lineage>
</organism>
<name>A0A0F9NU74_9ZZZZ</name>
<keyword evidence="1" id="KW-0812">Transmembrane</keyword>
<reference evidence="2" key="1">
    <citation type="journal article" date="2015" name="Nature">
        <title>Complex archaea that bridge the gap between prokaryotes and eukaryotes.</title>
        <authorList>
            <person name="Spang A."/>
            <person name="Saw J.H."/>
            <person name="Jorgensen S.L."/>
            <person name="Zaremba-Niedzwiedzka K."/>
            <person name="Martijn J."/>
            <person name="Lind A.E."/>
            <person name="van Eijk R."/>
            <person name="Schleper C."/>
            <person name="Guy L."/>
            <person name="Ettema T.J."/>
        </authorList>
    </citation>
    <scope>NUCLEOTIDE SEQUENCE</scope>
</reference>
<protein>
    <submittedName>
        <fullName evidence="2">Uncharacterized protein</fullName>
    </submittedName>
</protein>
<sequence>MKRLIGILLILGVFGVVFFTTVDSYGIMNALKVWGAAVFLAGIVILGAFLAAQ</sequence>
<comment type="caution">
    <text evidence="2">The sequence shown here is derived from an EMBL/GenBank/DDBJ whole genome shotgun (WGS) entry which is preliminary data.</text>
</comment>
<dbReference type="AlphaFoldDB" id="A0A0F9NU74"/>
<keyword evidence="1" id="KW-1133">Transmembrane helix</keyword>
<gene>
    <name evidence="2" type="ORF">LCGC14_1218460</name>
</gene>